<dbReference type="Proteomes" id="UP000199138">
    <property type="component" value="Unassembled WGS sequence"/>
</dbReference>
<proteinExistence type="predicted"/>
<evidence type="ECO:0000313" key="1">
    <source>
        <dbReference type="EMBL" id="SFU76999.1"/>
    </source>
</evidence>
<dbReference type="STRING" id="1224947.SAMN05216480_1235"/>
<gene>
    <name evidence="1" type="ORF">SAMN05216480_1235</name>
</gene>
<name>A0A1I7IVS8_9FLAO</name>
<reference evidence="1 2" key="1">
    <citation type="submission" date="2016-10" db="EMBL/GenBank/DDBJ databases">
        <authorList>
            <person name="de Groot N.N."/>
        </authorList>
    </citation>
    <scope>NUCLEOTIDE SEQUENCE [LARGE SCALE GENOMIC DNA]</scope>
    <source>
        <strain evidence="1 2">CGMCC 1.12333</strain>
    </source>
</reference>
<dbReference type="AlphaFoldDB" id="A0A1I7IVS8"/>
<protein>
    <submittedName>
        <fullName evidence="1">Uncharacterized protein</fullName>
    </submittedName>
</protein>
<keyword evidence="2" id="KW-1185">Reference proteome</keyword>
<dbReference type="RefSeq" id="WP_177229161.1">
    <property type="nucleotide sequence ID" value="NZ_FPBK01000023.1"/>
</dbReference>
<accession>A0A1I7IVS8</accession>
<sequence length="52" mass="6073">MNKQFTKEELLKMGGIIDSKTQIRIVHDLGTSLYTEYFYSCGYNKFEFAKGK</sequence>
<dbReference type="EMBL" id="FPBK01000023">
    <property type="protein sequence ID" value="SFU76999.1"/>
    <property type="molecule type" value="Genomic_DNA"/>
</dbReference>
<evidence type="ECO:0000313" key="2">
    <source>
        <dbReference type="Proteomes" id="UP000199138"/>
    </source>
</evidence>
<organism evidence="1 2">
    <name type="scientific">Pustulibacterium marinum</name>
    <dbReference type="NCBI Taxonomy" id="1224947"/>
    <lineage>
        <taxon>Bacteria</taxon>
        <taxon>Pseudomonadati</taxon>
        <taxon>Bacteroidota</taxon>
        <taxon>Flavobacteriia</taxon>
        <taxon>Flavobacteriales</taxon>
        <taxon>Flavobacteriaceae</taxon>
        <taxon>Pustulibacterium</taxon>
    </lineage>
</organism>